<keyword evidence="3" id="KW-0067">ATP-binding</keyword>
<gene>
    <name evidence="5" type="ORF">DWX78_13165</name>
</gene>
<dbReference type="PANTHER" id="PTHR43392">
    <property type="entry name" value="AAA-TYPE ATPASE FAMILY PROTEIN / ANKYRIN REPEAT FAMILY PROTEIN"/>
    <property type="match status" value="1"/>
</dbReference>
<comment type="similarity">
    <text evidence="1">Belongs to the CbxX/CfxQ family.</text>
</comment>
<dbReference type="EMBL" id="QRVU01000084">
    <property type="protein sequence ID" value="RGS68164.1"/>
    <property type="molecule type" value="Genomic_DNA"/>
</dbReference>
<dbReference type="InterPro" id="IPR000641">
    <property type="entry name" value="CbxX/CfxQ"/>
</dbReference>
<dbReference type="FunFam" id="3.40.50.300:FF:000216">
    <property type="entry name" value="Type VII secretion ATPase EccA"/>
    <property type="match status" value="1"/>
</dbReference>
<evidence type="ECO:0000313" key="6">
    <source>
        <dbReference type="Proteomes" id="UP000285981"/>
    </source>
</evidence>
<dbReference type="PRINTS" id="PR00819">
    <property type="entry name" value="CBXCFQXSUPER"/>
</dbReference>
<feature type="domain" description="AAA+ ATPase" evidence="4">
    <location>
        <begin position="709"/>
        <end position="847"/>
    </location>
</feature>
<dbReference type="SUPFAM" id="SSF52540">
    <property type="entry name" value="P-loop containing nucleoside triphosphate hydrolases"/>
    <property type="match status" value="2"/>
</dbReference>
<evidence type="ECO:0000256" key="2">
    <source>
        <dbReference type="ARBA" id="ARBA00022741"/>
    </source>
</evidence>
<dbReference type="InterPro" id="IPR041627">
    <property type="entry name" value="AAA_lid_6"/>
</dbReference>
<dbReference type="Pfam" id="PF00004">
    <property type="entry name" value="AAA"/>
    <property type="match status" value="2"/>
</dbReference>
<keyword evidence="2" id="KW-0547">Nucleotide-binding</keyword>
<dbReference type="CDD" id="cd00009">
    <property type="entry name" value="AAA"/>
    <property type="match status" value="2"/>
</dbReference>
<dbReference type="InterPro" id="IPR003593">
    <property type="entry name" value="AAA+_ATPase"/>
</dbReference>
<organism evidence="5 6">
    <name type="scientific">Dorea formicigenerans</name>
    <dbReference type="NCBI Taxonomy" id="39486"/>
    <lineage>
        <taxon>Bacteria</taxon>
        <taxon>Bacillati</taxon>
        <taxon>Bacillota</taxon>
        <taxon>Clostridia</taxon>
        <taxon>Lachnospirales</taxon>
        <taxon>Lachnospiraceae</taxon>
        <taxon>Dorea</taxon>
    </lineage>
</organism>
<dbReference type="Proteomes" id="UP000285981">
    <property type="component" value="Unassembled WGS sequence"/>
</dbReference>
<proteinExistence type="inferred from homology"/>
<dbReference type="GO" id="GO:0005524">
    <property type="term" value="F:ATP binding"/>
    <property type="evidence" value="ECO:0007669"/>
    <property type="project" value="UniProtKB-KW"/>
</dbReference>
<evidence type="ECO:0000313" key="5">
    <source>
        <dbReference type="EMBL" id="RGS68164.1"/>
    </source>
</evidence>
<dbReference type="SMART" id="SM00382">
    <property type="entry name" value="AAA"/>
    <property type="match status" value="2"/>
</dbReference>
<dbReference type="InterPro" id="IPR003959">
    <property type="entry name" value="ATPase_AAA_core"/>
</dbReference>
<evidence type="ECO:0000256" key="1">
    <source>
        <dbReference type="ARBA" id="ARBA00010378"/>
    </source>
</evidence>
<dbReference type="InterPro" id="IPR050773">
    <property type="entry name" value="CbxX/CfxQ_RuBisCO_ESX"/>
</dbReference>
<reference evidence="5 6" key="1">
    <citation type="submission" date="2018-08" db="EMBL/GenBank/DDBJ databases">
        <title>A genome reference for cultivated species of the human gut microbiota.</title>
        <authorList>
            <person name="Zou Y."/>
            <person name="Xue W."/>
            <person name="Luo G."/>
        </authorList>
    </citation>
    <scope>NUCLEOTIDE SEQUENCE [LARGE SCALE GENOMIC DNA]</scope>
    <source>
        <strain evidence="5 6">AF21-25</strain>
    </source>
</reference>
<evidence type="ECO:0000259" key="4">
    <source>
        <dbReference type="SMART" id="SM00382"/>
    </source>
</evidence>
<name>A0A412KHJ7_9FIRM</name>
<protein>
    <submittedName>
        <fullName evidence="5">AAA family ATPase</fullName>
    </submittedName>
</protein>
<dbReference type="GO" id="GO:0016887">
    <property type="term" value="F:ATP hydrolysis activity"/>
    <property type="evidence" value="ECO:0007669"/>
    <property type="project" value="InterPro"/>
</dbReference>
<sequence length="947" mass="109499">MRYYGFELSANSEEIKENAKIELRHYGYDNVLESINSYMYQNMKNNRTFLVYREEDNLISAIFSFDEQKLNFQNVYEGILEMLRDIFGIKRIQAEPYEITIHQFMDCFLECKRRRCCDYSNRIMESSNLWIYYYSCMNDTRPFPYDFKERIISEQECEICSIYHRDFVEELKNIKAHANLSEYSGNMVHYVISSRSVEAAGEMTELLVQNLRKSNRINSRRIDIVSEIEPDLFRKNNYLEEIIENSYGGVIIFDLSEKFGCDPVEYVMASQYLEKLIKKYRNQCLFVFTYDMDHPGFAYYLLPELKRYMMTIMLREGTGDRKAAVDYMQRLIEKSEYSKYAGQAQEFMALFPGNEFSQTDVLRAYEQFEAWCLNKNVLKAYDYNLSEDFLLDRNENEVSAYEKLNNMIGLKIVKEQIDKIITADIVEKERKKRKGNDYHTSSMHMIFGGNPGSAKTTVAKLFAGITKEKGILKSGAFVERGGMDLDGIGCVSAIRETFLAARGGVLFIDEAYAMTSDTAITVLLQEMENHREDVIAILAGYNERMKAFMKRNEGLKSRIPYWIDFPDYTAEELTDIFKLMIHEKGFCVTDDAIKEAHYIFEKVRNIDDFGNGRYVRNLMERAVRQQSVRLLSTSESASDIQKEELFHITKSDIQMLGEGEKKERESGTARKELDEMVGLASVKTVIHKAIAKHKINKLCMEKGLQRDKASLHMVFTGNPGTAKTTVARLFAEIMKDEKILSTGVFVEEGRADLVGEHVGATAPLVKKKFKEAQGGVLFIDEAYSLCDGYDNGFGDEAINTIVQEMENHRDDVIVIFAGYPEPMQQFLDRNPGMRSRIAFSVEFNDYSVEELCEITKLMLSRKQMTITEAGMKKLKKNFESVKDSRDYGNGRFARKMLEEAEMNLAERICQMDETEITIEVLTTLEESDIPEIPMETKRQLKKIGFAC</sequence>
<comment type="caution">
    <text evidence="5">The sequence shown here is derived from an EMBL/GenBank/DDBJ whole genome shotgun (WGS) entry which is preliminary data.</text>
</comment>
<dbReference type="Pfam" id="PF17866">
    <property type="entry name" value="AAA_lid_6"/>
    <property type="match status" value="2"/>
</dbReference>
<evidence type="ECO:0000256" key="3">
    <source>
        <dbReference type="ARBA" id="ARBA00022840"/>
    </source>
</evidence>
<dbReference type="InterPro" id="IPR027417">
    <property type="entry name" value="P-loop_NTPase"/>
</dbReference>
<dbReference type="Gene3D" id="3.40.50.300">
    <property type="entry name" value="P-loop containing nucleotide triphosphate hydrolases"/>
    <property type="match status" value="2"/>
</dbReference>
<accession>A0A412KHJ7</accession>
<feature type="domain" description="AAA+ ATPase" evidence="4">
    <location>
        <begin position="441"/>
        <end position="567"/>
    </location>
</feature>
<dbReference type="AlphaFoldDB" id="A0A412KHJ7"/>
<dbReference type="Gene3D" id="1.10.8.60">
    <property type="match status" value="2"/>
</dbReference>
<dbReference type="PANTHER" id="PTHR43392:SF2">
    <property type="entry name" value="AAA-TYPE ATPASE FAMILY PROTEIN _ ANKYRIN REPEAT FAMILY PROTEIN"/>
    <property type="match status" value="1"/>
</dbReference>